<dbReference type="InterPro" id="IPR013783">
    <property type="entry name" value="Ig-like_fold"/>
</dbReference>
<accession>A0A915E3Y7</accession>
<dbReference type="Gene3D" id="2.60.40.10">
    <property type="entry name" value="Immunoglobulins"/>
    <property type="match status" value="2"/>
</dbReference>
<evidence type="ECO:0000256" key="1">
    <source>
        <dbReference type="ARBA" id="ARBA00022737"/>
    </source>
</evidence>
<name>A0A915E3Y7_9BILA</name>
<proteinExistence type="predicted"/>
<dbReference type="AlphaFoldDB" id="A0A915E3Y7"/>
<dbReference type="InterPro" id="IPR036179">
    <property type="entry name" value="Ig-like_dom_sf"/>
</dbReference>
<protein>
    <submittedName>
        <fullName evidence="5">Ig-like domain-containing protein</fullName>
    </submittedName>
</protein>
<feature type="region of interest" description="Disordered" evidence="2">
    <location>
        <begin position="154"/>
        <end position="174"/>
    </location>
</feature>
<dbReference type="PANTHER" id="PTHR13817">
    <property type="entry name" value="TITIN"/>
    <property type="match status" value="1"/>
</dbReference>
<dbReference type="InterPro" id="IPR050964">
    <property type="entry name" value="Striated_Muscle_Regulatory"/>
</dbReference>
<feature type="domain" description="Ig-like" evidence="3">
    <location>
        <begin position="64"/>
        <end position="148"/>
    </location>
</feature>
<dbReference type="SMART" id="SM00409">
    <property type="entry name" value="IG"/>
    <property type="match status" value="2"/>
</dbReference>
<keyword evidence="1" id="KW-0677">Repeat</keyword>
<dbReference type="WBParaSite" id="jg25938">
    <property type="protein sequence ID" value="jg25938"/>
    <property type="gene ID" value="jg25938"/>
</dbReference>
<dbReference type="PANTHER" id="PTHR13817:SF163">
    <property type="entry name" value="OBSCURIN"/>
    <property type="match status" value="1"/>
</dbReference>
<evidence type="ECO:0000313" key="4">
    <source>
        <dbReference type="Proteomes" id="UP000887574"/>
    </source>
</evidence>
<dbReference type="InterPro" id="IPR013098">
    <property type="entry name" value="Ig_I-set"/>
</dbReference>
<reference evidence="5" key="1">
    <citation type="submission" date="2022-11" db="UniProtKB">
        <authorList>
            <consortium name="WormBaseParasite"/>
        </authorList>
    </citation>
    <scope>IDENTIFICATION</scope>
</reference>
<feature type="region of interest" description="Disordered" evidence="2">
    <location>
        <begin position="107"/>
        <end position="126"/>
    </location>
</feature>
<dbReference type="Pfam" id="PF07679">
    <property type="entry name" value="I-set"/>
    <property type="match status" value="1"/>
</dbReference>
<evidence type="ECO:0000313" key="5">
    <source>
        <dbReference type="WBParaSite" id="jg25938"/>
    </source>
</evidence>
<keyword evidence="4" id="KW-1185">Reference proteome</keyword>
<dbReference type="PROSITE" id="PS50835">
    <property type="entry name" value="IG_LIKE"/>
    <property type="match status" value="1"/>
</dbReference>
<dbReference type="SUPFAM" id="SSF48726">
    <property type="entry name" value="Immunoglobulin"/>
    <property type="match status" value="2"/>
</dbReference>
<dbReference type="Proteomes" id="UP000887574">
    <property type="component" value="Unplaced"/>
</dbReference>
<sequence>MGAKLGLEIEVDGKPTKVQWLKDGKPIVVPNLKEEDFGRYSVVVSNDAGQAESGAAVTEAEEKPEIVSGLKPAEVKPGETAQFEVQTKGPVKAVKWYKNGKRWTTRRQKNRMLLIPPQNPNSQKDDQAEYKVVLSNSAGQADSSAALTVKVPSAGIGLSNPAGPDSQKEGQGSA</sequence>
<organism evidence="4 5">
    <name type="scientific">Ditylenchus dipsaci</name>
    <dbReference type="NCBI Taxonomy" id="166011"/>
    <lineage>
        <taxon>Eukaryota</taxon>
        <taxon>Metazoa</taxon>
        <taxon>Ecdysozoa</taxon>
        <taxon>Nematoda</taxon>
        <taxon>Chromadorea</taxon>
        <taxon>Rhabditida</taxon>
        <taxon>Tylenchina</taxon>
        <taxon>Tylenchomorpha</taxon>
        <taxon>Sphaerularioidea</taxon>
        <taxon>Anguinidae</taxon>
        <taxon>Anguininae</taxon>
        <taxon>Ditylenchus</taxon>
    </lineage>
</organism>
<dbReference type="InterPro" id="IPR007110">
    <property type="entry name" value="Ig-like_dom"/>
</dbReference>
<evidence type="ECO:0000259" key="3">
    <source>
        <dbReference type="PROSITE" id="PS50835"/>
    </source>
</evidence>
<dbReference type="InterPro" id="IPR003599">
    <property type="entry name" value="Ig_sub"/>
</dbReference>
<evidence type="ECO:0000256" key="2">
    <source>
        <dbReference type="SAM" id="MobiDB-lite"/>
    </source>
</evidence>